<dbReference type="Proteomes" id="UP000054560">
    <property type="component" value="Unassembled WGS sequence"/>
</dbReference>
<sequence>MKALEVVEYQLDRDGVPMFERHKVYIVYLVFVHIGKPVDEEVLSDNRGESGALKFGPEEDVFDAVGPSAKRFVLKAGFFDSLSKGSVVKNYRKIMLTRGRGCHIKVSDPVINVGAIFVEHGPRDGREFG</sequence>
<dbReference type="RefSeq" id="XP_014157872.1">
    <property type="nucleotide sequence ID" value="XM_014302397.1"/>
</dbReference>
<protein>
    <submittedName>
        <fullName evidence="1">Uncharacterized protein</fullName>
    </submittedName>
</protein>
<dbReference type="EMBL" id="KQ241797">
    <property type="protein sequence ID" value="KNC83970.1"/>
    <property type="molecule type" value="Genomic_DNA"/>
</dbReference>
<gene>
    <name evidence="1" type="ORF">SARC_03790</name>
</gene>
<dbReference type="AlphaFoldDB" id="A0A0L0G4J3"/>
<reference evidence="1 2" key="1">
    <citation type="submission" date="2011-02" db="EMBL/GenBank/DDBJ databases">
        <title>The Genome Sequence of Sphaeroforma arctica JP610.</title>
        <authorList>
            <consortium name="The Broad Institute Genome Sequencing Platform"/>
            <person name="Russ C."/>
            <person name="Cuomo C."/>
            <person name="Young S.K."/>
            <person name="Zeng Q."/>
            <person name="Gargeya S."/>
            <person name="Alvarado L."/>
            <person name="Berlin A."/>
            <person name="Chapman S.B."/>
            <person name="Chen Z."/>
            <person name="Freedman E."/>
            <person name="Gellesch M."/>
            <person name="Goldberg J."/>
            <person name="Griggs A."/>
            <person name="Gujja S."/>
            <person name="Heilman E."/>
            <person name="Heiman D."/>
            <person name="Howarth C."/>
            <person name="Mehta T."/>
            <person name="Neiman D."/>
            <person name="Pearson M."/>
            <person name="Roberts A."/>
            <person name="Saif S."/>
            <person name="Shea T."/>
            <person name="Shenoy N."/>
            <person name="Sisk P."/>
            <person name="Stolte C."/>
            <person name="Sykes S."/>
            <person name="White J."/>
            <person name="Yandava C."/>
            <person name="Burger G."/>
            <person name="Gray M.W."/>
            <person name="Holland P.W.H."/>
            <person name="King N."/>
            <person name="Lang F.B.F."/>
            <person name="Roger A.J."/>
            <person name="Ruiz-Trillo I."/>
            <person name="Haas B."/>
            <person name="Nusbaum C."/>
            <person name="Birren B."/>
        </authorList>
    </citation>
    <scope>NUCLEOTIDE SEQUENCE [LARGE SCALE GENOMIC DNA]</scope>
    <source>
        <strain evidence="1 2">JP610</strain>
    </source>
</reference>
<evidence type="ECO:0000313" key="2">
    <source>
        <dbReference type="Proteomes" id="UP000054560"/>
    </source>
</evidence>
<keyword evidence="2" id="KW-1185">Reference proteome</keyword>
<dbReference type="GeneID" id="25904294"/>
<organism evidence="1 2">
    <name type="scientific">Sphaeroforma arctica JP610</name>
    <dbReference type="NCBI Taxonomy" id="667725"/>
    <lineage>
        <taxon>Eukaryota</taxon>
        <taxon>Ichthyosporea</taxon>
        <taxon>Ichthyophonida</taxon>
        <taxon>Sphaeroforma</taxon>
    </lineage>
</organism>
<proteinExistence type="predicted"/>
<name>A0A0L0G4J3_9EUKA</name>
<evidence type="ECO:0000313" key="1">
    <source>
        <dbReference type="EMBL" id="KNC83970.1"/>
    </source>
</evidence>
<accession>A0A0L0G4J3</accession>